<evidence type="ECO:0000313" key="3">
    <source>
        <dbReference type="Proteomes" id="UP000244810"/>
    </source>
</evidence>
<feature type="transmembrane region" description="Helical" evidence="1">
    <location>
        <begin position="121"/>
        <end position="148"/>
    </location>
</feature>
<dbReference type="Proteomes" id="UP000244810">
    <property type="component" value="Unassembled WGS sequence"/>
</dbReference>
<keyword evidence="1" id="KW-1133">Transmembrane helix</keyword>
<accession>A0A2T7UR12</accession>
<feature type="transmembrane region" description="Helical" evidence="1">
    <location>
        <begin position="23"/>
        <end position="42"/>
    </location>
</feature>
<comment type="caution">
    <text evidence="2">The sequence shown here is derived from an EMBL/GenBank/DDBJ whole genome shotgun (WGS) entry which is preliminary data.</text>
</comment>
<dbReference type="AlphaFoldDB" id="A0A2T7UR12"/>
<proteinExistence type="predicted"/>
<gene>
    <name evidence="2" type="ORF">DDE23_12695</name>
</gene>
<evidence type="ECO:0000256" key="1">
    <source>
        <dbReference type="SAM" id="Phobius"/>
    </source>
</evidence>
<dbReference type="EMBL" id="QDDR01000006">
    <property type="protein sequence ID" value="PVE47102.1"/>
    <property type="molecule type" value="Genomic_DNA"/>
</dbReference>
<keyword evidence="1" id="KW-0812">Transmembrane</keyword>
<sequence>MTATRLWALFLDRLIGFGFRPEFALAWAAGTFLLATLVYWVAYTTGGMVPNSAVVMISASWAEAMAQAPAAPALVWTSMAEGRHYESFAALPYALDVILPIVDLGQQSAWAPTTQTIPGTIAWVATWIFTLFGWMLSALLVAALTGLIQKNQPGTDQ</sequence>
<protein>
    <submittedName>
        <fullName evidence="2">Uncharacterized protein</fullName>
    </submittedName>
</protein>
<reference evidence="2 3" key="1">
    <citation type="journal article" date="2011" name="Syst. Appl. Microbiol.">
        <title>Defluviimonas denitrificans gen. nov., sp. nov., and Pararhodobacter aggregans gen. nov., sp. nov., non-phototrophic Rhodobacteraceae from the biofilter of a marine aquaculture.</title>
        <authorList>
            <person name="Foesel B.U."/>
            <person name="Drake H.L."/>
            <person name="Schramm A."/>
        </authorList>
    </citation>
    <scope>NUCLEOTIDE SEQUENCE [LARGE SCALE GENOMIC DNA]</scope>
    <source>
        <strain evidence="2 3">D1-19</strain>
    </source>
</reference>
<keyword evidence="1" id="KW-0472">Membrane</keyword>
<evidence type="ECO:0000313" key="2">
    <source>
        <dbReference type="EMBL" id="PVE47102.1"/>
    </source>
</evidence>
<organism evidence="2 3">
    <name type="scientific">Pararhodobacter aggregans</name>
    <dbReference type="NCBI Taxonomy" id="404875"/>
    <lineage>
        <taxon>Bacteria</taxon>
        <taxon>Pseudomonadati</taxon>
        <taxon>Pseudomonadota</taxon>
        <taxon>Alphaproteobacteria</taxon>
        <taxon>Rhodobacterales</taxon>
        <taxon>Paracoccaceae</taxon>
        <taxon>Pararhodobacter</taxon>
    </lineage>
</organism>
<name>A0A2T7UR12_9RHOB</name>
<keyword evidence="3" id="KW-1185">Reference proteome</keyword>